<proteinExistence type="predicted"/>
<dbReference type="InterPro" id="IPR003779">
    <property type="entry name" value="CMD-like"/>
</dbReference>
<dbReference type="AlphaFoldDB" id="A0A6A6NP36"/>
<dbReference type="EMBL" id="MU001699">
    <property type="protein sequence ID" value="KAF2453164.1"/>
    <property type="molecule type" value="Genomic_DNA"/>
</dbReference>
<organism evidence="2 3">
    <name type="scientific">Lineolata rhizophorae</name>
    <dbReference type="NCBI Taxonomy" id="578093"/>
    <lineage>
        <taxon>Eukaryota</taxon>
        <taxon>Fungi</taxon>
        <taxon>Dikarya</taxon>
        <taxon>Ascomycota</taxon>
        <taxon>Pezizomycotina</taxon>
        <taxon>Dothideomycetes</taxon>
        <taxon>Dothideomycetes incertae sedis</taxon>
        <taxon>Lineolatales</taxon>
        <taxon>Lineolataceae</taxon>
        <taxon>Lineolata</taxon>
    </lineage>
</organism>
<reference evidence="2" key="1">
    <citation type="journal article" date="2020" name="Stud. Mycol.">
        <title>101 Dothideomycetes genomes: a test case for predicting lifestyles and emergence of pathogens.</title>
        <authorList>
            <person name="Haridas S."/>
            <person name="Albert R."/>
            <person name="Binder M."/>
            <person name="Bloem J."/>
            <person name="Labutti K."/>
            <person name="Salamov A."/>
            <person name="Andreopoulos B."/>
            <person name="Baker S."/>
            <person name="Barry K."/>
            <person name="Bills G."/>
            <person name="Bluhm B."/>
            <person name="Cannon C."/>
            <person name="Castanera R."/>
            <person name="Culley D."/>
            <person name="Daum C."/>
            <person name="Ezra D."/>
            <person name="Gonzalez J."/>
            <person name="Henrissat B."/>
            <person name="Kuo A."/>
            <person name="Liang C."/>
            <person name="Lipzen A."/>
            <person name="Lutzoni F."/>
            <person name="Magnuson J."/>
            <person name="Mondo S."/>
            <person name="Nolan M."/>
            <person name="Ohm R."/>
            <person name="Pangilinan J."/>
            <person name="Park H.-J."/>
            <person name="Ramirez L."/>
            <person name="Alfaro M."/>
            <person name="Sun H."/>
            <person name="Tritt A."/>
            <person name="Yoshinaga Y."/>
            <person name="Zwiers L.-H."/>
            <person name="Turgeon B."/>
            <person name="Goodwin S."/>
            <person name="Spatafora J."/>
            <person name="Crous P."/>
            <person name="Grigoriev I."/>
        </authorList>
    </citation>
    <scope>NUCLEOTIDE SEQUENCE</scope>
    <source>
        <strain evidence="2">ATCC 16933</strain>
    </source>
</reference>
<dbReference type="GO" id="GO:0051920">
    <property type="term" value="F:peroxiredoxin activity"/>
    <property type="evidence" value="ECO:0007669"/>
    <property type="project" value="InterPro"/>
</dbReference>
<feature type="domain" description="Carboxymuconolactone decarboxylase-like" evidence="1">
    <location>
        <begin position="172"/>
        <end position="243"/>
    </location>
</feature>
<dbReference type="InterPro" id="IPR029032">
    <property type="entry name" value="AhpD-like"/>
</dbReference>
<evidence type="ECO:0000259" key="1">
    <source>
        <dbReference type="Pfam" id="PF02627"/>
    </source>
</evidence>
<evidence type="ECO:0000313" key="2">
    <source>
        <dbReference type="EMBL" id="KAF2453164.1"/>
    </source>
</evidence>
<protein>
    <submittedName>
        <fullName evidence="2">Carboxymuconolactone decarboxylase</fullName>
    </submittedName>
</protein>
<dbReference type="Pfam" id="PF02627">
    <property type="entry name" value="CMD"/>
    <property type="match status" value="2"/>
</dbReference>
<dbReference type="Gene3D" id="1.20.1290.10">
    <property type="entry name" value="AhpD-like"/>
    <property type="match status" value="1"/>
</dbReference>
<dbReference type="Proteomes" id="UP000799766">
    <property type="component" value="Unassembled WGS sequence"/>
</dbReference>
<dbReference type="PANTHER" id="PTHR33930">
    <property type="entry name" value="ALKYL HYDROPEROXIDE REDUCTASE AHPD"/>
    <property type="match status" value="1"/>
</dbReference>
<evidence type="ECO:0000313" key="3">
    <source>
        <dbReference type="Proteomes" id="UP000799766"/>
    </source>
</evidence>
<name>A0A6A6NP36_9PEZI</name>
<dbReference type="OrthoDB" id="10250730at2759"/>
<dbReference type="SUPFAM" id="SSF69118">
    <property type="entry name" value="AhpD-like"/>
    <property type="match status" value="1"/>
</dbReference>
<keyword evidence="3" id="KW-1185">Reference proteome</keyword>
<gene>
    <name evidence="2" type="ORF">BDY21DRAFT_293444</name>
</gene>
<sequence length="264" mass="28857">MTALTADQHALKARFESLGGVWSPAWASVLQLDPAYFGAYVAWRAVPATRRHLPAKVQELVHLAVCAAATHLHVPGVRAHVRAALRAGASPAEVVETLELTSTLGIHACNVGVPLLMQVLRERGEAVPGEGAAEEDKTATATDPYRARLKADFVANRGYWHGFWEEFLALDPEFFEGYVRYSSLPWQTGPLEPRYKELVYCAFDCAATHLYAPGLKVHMHNALDLGATREQVAEVLEIASLLGAHTFTASAQIVLEEVERHAEA</sequence>
<feature type="domain" description="Carboxymuconolactone decarboxylase-like" evidence="1">
    <location>
        <begin position="36"/>
        <end position="100"/>
    </location>
</feature>
<accession>A0A6A6NP36</accession>
<dbReference type="PANTHER" id="PTHR33930:SF2">
    <property type="entry name" value="BLR3452 PROTEIN"/>
    <property type="match status" value="1"/>
</dbReference>